<protein>
    <recommendedName>
        <fullName evidence="8">Probable membrane transporter protein</fullName>
    </recommendedName>
</protein>
<evidence type="ECO:0000256" key="2">
    <source>
        <dbReference type="ARBA" id="ARBA00009142"/>
    </source>
</evidence>
<feature type="transmembrane region" description="Helical" evidence="8">
    <location>
        <begin position="194"/>
        <end position="213"/>
    </location>
</feature>
<dbReference type="AlphaFoldDB" id="A0AAN0VHJ9"/>
<organism evidence="9 10">
    <name type="scientific">Planktomarina temperata RCA23</name>
    <dbReference type="NCBI Taxonomy" id="666509"/>
    <lineage>
        <taxon>Bacteria</taxon>
        <taxon>Pseudomonadati</taxon>
        <taxon>Pseudomonadota</taxon>
        <taxon>Alphaproteobacteria</taxon>
        <taxon>Rhodobacterales</taxon>
        <taxon>Paracoccaceae</taxon>
        <taxon>Planktomarina</taxon>
    </lineage>
</organism>
<comment type="subcellular location">
    <subcellularLocation>
        <location evidence="1 8">Cell membrane</location>
        <topology evidence="1 8">Multi-pass membrane protein</topology>
    </subcellularLocation>
</comment>
<dbReference type="EMBL" id="CP003984">
    <property type="protein sequence ID" value="AII86082.1"/>
    <property type="molecule type" value="Genomic_DNA"/>
</dbReference>
<dbReference type="Proteomes" id="UP000028680">
    <property type="component" value="Chromosome"/>
</dbReference>
<gene>
    <name evidence="9" type="ORF">RCA23_c05220</name>
</gene>
<reference evidence="9 10" key="1">
    <citation type="journal article" date="2014" name="ISME J.">
        <title>Adaptation of an abundant Roseobacter RCA organism to pelagic systems revealed by genomic and transcriptomic analyses.</title>
        <authorList>
            <person name="Voget S."/>
            <person name="Wemheuer B."/>
            <person name="Brinkhoff T."/>
            <person name="Vollmers J."/>
            <person name="Dietrich S."/>
            <person name="Giebel H.A."/>
            <person name="Beardsley C."/>
            <person name="Sardemann C."/>
            <person name="Bakenhus I."/>
            <person name="Billerbeck S."/>
            <person name="Daniel R."/>
            <person name="Simon M."/>
        </authorList>
    </citation>
    <scope>NUCLEOTIDE SEQUENCE [LARGE SCALE GENOMIC DNA]</scope>
    <source>
        <strain evidence="9 10">RCA23</strain>
    </source>
</reference>
<accession>A0AAN0VHJ9</accession>
<feature type="transmembrane region" description="Helical" evidence="8">
    <location>
        <begin position="100"/>
        <end position="119"/>
    </location>
</feature>
<keyword evidence="5 8" id="KW-0812">Transmembrane</keyword>
<proteinExistence type="inferred from homology"/>
<dbReference type="KEGG" id="ptp:RCA23_c05220"/>
<evidence type="ECO:0000256" key="5">
    <source>
        <dbReference type="ARBA" id="ARBA00022692"/>
    </source>
</evidence>
<feature type="transmembrane region" description="Helical" evidence="8">
    <location>
        <begin position="23"/>
        <end position="44"/>
    </location>
</feature>
<evidence type="ECO:0000256" key="1">
    <source>
        <dbReference type="ARBA" id="ARBA00004651"/>
    </source>
</evidence>
<keyword evidence="3" id="KW-0813">Transport</keyword>
<name>A0AAN0VHJ9_9RHOB</name>
<evidence type="ECO:0000313" key="10">
    <source>
        <dbReference type="Proteomes" id="UP000028680"/>
    </source>
</evidence>
<evidence type="ECO:0000256" key="6">
    <source>
        <dbReference type="ARBA" id="ARBA00022989"/>
    </source>
</evidence>
<feature type="transmembrane region" description="Helical" evidence="8">
    <location>
        <begin position="155"/>
        <end position="174"/>
    </location>
</feature>
<feature type="transmembrane region" description="Helical" evidence="8">
    <location>
        <begin position="50"/>
        <end position="79"/>
    </location>
</feature>
<keyword evidence="4 8" id="KW-1003">Cell membrane</keyword>
<dbReference type="InterPro" id="IPR002781">
    <property type="entry name" value="TM_pro_TauE-like"/>
</dbReference>
<feature type="transmembrane region" description="Helical" evidence="8">
    <location>
        <begin position="248"/>
        <end position="266"/>
    </location>
</feature>
<dbReference type="InterPro" id="IPR052017">
    <property type="entry name" value="TSUP"/>
</dbReference>
<evidence type="ECO:0000313" key="9">
    <source>
        <dbReference type="EMBL" id="AII86082.1"/>
    </source>
</evidence>
<dbReference type="PANTHER" id="PTHR30269:SF32">
    <property type="entry name" value="MEMBRANE TRANSPORTER PROTEIN-RELATED"/>
    <property type="match status" value="1"/>
</dbReference>
<keyword evidence="7 8" id="KW-0472">Membrane</keyword>
<evidence type="ECO:0000256" key="8">
    <source>
        <dbReference type="RuleBase" id="RU363041"/>
    </source>
</evidence>
<evidence type="ECO:0000256" key="7">
    <source>
        <dbReference type="ARBA" id="ARBA00023136"/>
    </source>
</evidence>
<feature type="transmembrane region" description="Helical" evidence="8">
    <location>
        <begin position="220"/>
        <end position="242"/>
    </location>
</feature>
<keyword evidence="6 8" id="KW-1133">Transmembrane helix</keyword>
<evidence type="ECO:0000256" key="3">
    <source>
        <dbReference type="ARBA" id="ARBA00022448"/>
    </source>
</evidence>
<dbReference type="PANTHER" id="PTHR30269">
    <property type="entry name" value="TRANSMEMBRANE PROTEIN YFCA"/>
    <property type="match status" value="1"/>
</dbReference>
<dbReference type="RefSeq" id="WP_236631384.1">
    <property type="nucleotide sequence ID" value="NZ_CP003984.1"/>
</dbReference>
<dbReference type="GO" id="GO:0005886">
    <property type="term" value="C:plasma membrane"/>
    <property type="evidence" value="ECO:0007669"/>
    <property type="project" value="UniProtKB-SubCell"/>
</dbReference>
<sequence>MSQSNCSAAPDECRYAAHMTDILSLYTLDLLLLIAVTAVIAGMVKGIVGFAMPMIFITGMTIFVAPDLALGILILPTLVTNGWQAGRQGFSAALKSLYDHRWFLGLGYGVLLATTQLVPLLSQDVFFLCLGVLVVGFASLMLSGWKPQGRSGASLSFACAVIAGIGGGISGVWGPPTVMYLSTHQLEKQAQMRAQGVIYGLGAVLLLFGHLGSGIATPQALGLGGFAIVPACFGIWIGFQIQDRINQNMFRIATLSVLILAGLNLIRRGVM</sequence>
<keyword evidence="10" id="KW-1185">Reference proteome</keyword>
<dbReference type="Pfam" id="PF01925">
    <property type="entry name" value="TauE"/>
    <property type="match status" value="1"/>
</dbReference>
<feature type="transmembrane region" description="Helical" evidence="8">
    <location>
        <begin position="125"/>
        <end position="143"/>
    </location>
</feature>
<evidence type="ECO:0000256" key="4">
    <source>
        <dbReference type="ARBA" id="ARBA00022475"/>
    </source>
</evidence>
<comment type="similarity">
    <text evidence="2 8">Belongs to the 4-toluene sulfonate uptake permease (TSUP) (TC 2.A.102) family.</text>
</comment>